<dbReference type="InterPro" id="IPR050144">
    <property type="entry name" value="AAE_transporter"/>
</dbReference>
<dbReference type="PANTHER" id="PTHR30445">
    <property type="entry name" value="K(+)_H(+) ANTIPORTER SUBUNIT KHTT"/>
    <property type="match status" value="1"/>
</dbReference>
<evidence type="ECO:0000256" key="8">
    <source>
        <dbReference type="SAM" id="Phobius"/>
    </source>
</evidence>
<dbReference type="GO" id="GO:0005886">
    <property type="term" value="C:plasma membrane"/>
    <property type="evidence" value="ECO:0007669"/>
    <property type="project" value="UniProtKB-SubCell"/>
</dbReference>
<keyword evidence="4" id="KW-1003">Cell membrane</keyword>
<feature type="transmembrane region" description="Helical" evidence="8">
    <location>
        <begin position="477"/>
        <end position="494"/>
    </location>
</feature>
<gene>
    <name evidence="10" type="ORF">NM04_26185</name>
</gene>
<name>A0A422QD00_9BURK</name>
<dbReference type="Gene3D" id="3.30.70.1450">
    <property type="entry name" value="Regulator of K+ conductance, C-terminal domain"/>
    <property type="match status" value="1"/>
</dbReference>
<feature type="transmembrane region" description="Helical" evidence="8">
    <location>
        <begin position="65"/>
        <end position="83"/>
    </location>
</feature>
<protein>
    <submittedName>
        <fullName evidence="10">YidE/YbjL duplication</fullName>
    </submittedName>
</protein>
<accession>A0A422QD00</accession>
<evidence type="ECO:0000256" key="2">
    <source>
        <dbReference type="ARBA" id="ARBA00009854"/>
    </source>
</evidence>
<evidence type="ECO:0000256" key="1">
    <source>
        <dbReference type="ARBA" id="ARBA00004651"/>
    </source>
</evidence>
<comment type="caution">
    <text evidence="10">The sequence shown here is derived from an EMBL/GenBank/DDBJ whole genome shotgun (WGS) entry which is preliminary data.</text>
</comment>
<dbReference type="InterPro" id="IPR006512">
    <property type="entry name" value="YidE_YbjL"/>
</dbReference>
<keyword evidence="7 8" id="KW-0472">Membrane</keyword>
<evidence type="ECO:0000256" key="4">
    <source>
        <dbReference type="ARBA" id="ARBA00022475"/>
    </source>
</evidence>
<dbReference type="GO" id="GO:0008324">
    <property type="term" value="F:monoatomic cation transmembrane transporter activity"/>
    <property type="evidence" value="ECO:0007669"/>
    <property type="project" value="InterPro"/>
</dbReference>
<keyword evidence="6 8" id="KW-1133">Transmembrane helix</keyword>
<dbReference type="SUPFAM" id="SSF116726">
    <property type="entry name" value="TrkA C-terminal domain-like"/>
    <property type="match status" value="2"/>
</dbReference>
<dbReference type="InterPro" id="IPR006037">
    <property type="entry name" value="RCK_C"/>
</dbReference>
<evidence type="ECO:0000313" key="10">
    <source>
        <dbReference type="EMBL" id="RNF27857.1"/>
    </source>
</evidence>
<feature type="transmembrane region" description="Helical" evidence="8">
    <location>
        <begin position="95"/>
        <end position="116"/>
    </location>
</feature>
<dbReference type="Pfam" id="PF06826">
    <property type="entry name" value="Asp-Al_Ex"/>
    <property type="match status" value="2"/>
</dbReference>
<feature type="transmembrane region" description="Helical" evidence="8">
    <location>
        <begin position="506"/>
        <end position="529"/>
    </location>
</feature>
<feature type="transmembrane region" description="Helical" evidence="8">
    <location>
        <begin position="353"/>
        <end position="371"/>
    </location>
</feature>
<feature type="transmembrane region" description="Helical" evidence="8">
    <location>
        <begin position="377"/>
        <end position="397"/>
    </location>
</feature>
<keyword evidence="11" id="KW-1185">Reference proteome</keyword>
<sequence>MPAYVGHFLTVQPLLALFLTIAAGYLLGAVNIKGFALGSGAVLFVGLGLGAAVPTLSLPPLLGNLGLLLFLYGVGIAYGAQFWRGLSSADGARANIAATTAVLCALALTLAMVHWMPALGLGEALGAFAGAGTSTAALQAALTAFGTGPATGYSVAYPLGVAVPILMLGLYNALRKPAIAARAASTMHVEEIDVDEFSVLGMTLGEAARRLPDGITIAAIRRGHRNLVAEEATRIETGDVLLVTGIDQALLHDVATRFGRAHPGRMLRDRSDLDYERFFISSPALIGQRLSALAIPAALNARILHLRRSDADLPLTAERILEAGDRIGVLAPRASFPALRQLFGDSVRSTGDVSYIGIGVGVTLGLGFGAIHWPLPLLGQVSLGFAGLLLVALLLGWRRSSGPFQWAMPISANLVLRNFGLTLFLAVVGLSSGATFAATIAANGLLYLLLGSAIVAVLVAVTMAIALLVFRLPFDSVAGIVAGATGNPAILAFANRIAPTDRPDIGYAMIFPSMTVLKILLVQLVGVWAT</sequence>
<evidence type="ECO:0000256" key="3">
    <source>
        <dbReference type="ARBA" id="ARBA00022448"/>
    </source>
</evidence>
<comment type="subcellular location">
    <subcellularLocation>
        <location evidence="1">Cell membrane</location>
        <topology evidence="1">Multi-pass membrane protein</topology>
    </subcellularLocation>
</comment>
<dbReference type="RefSeq" id="WP_123072239.1">
    <property type="nucleotide sequence ID" value="NZ_JSAB01000448.1"/>
</dbReference>
<dbReference type="PANTHER" id="PTHR30445:SF3">
    <property type="entry name" value="TRANSPORT PROTEIN YIDE-RELATED"/>
    <property type="match status" value="1"/>
</dbReference>
<keyword evidence="3" id="KW-0813">Transport</keyword>
<evidence type="ECO:0000256" key="6">
    <source>
        <dbReference type="ARBA" id="ARBA00022989"/>
    </source>
</evidence>
<feature type="transmembrane region" description="Helical" evidence="8">
    <location>
        <begin position="418"/>
        <end position="440"/>
    </location>
</feature>
<dbReference type="NCBIfam" id="TIGR01625">
    <property type="entry name" value="YidE_YbjL_dupl"/>
    <property type="match status" value="1"/>
</dbReference>
<dbReference type="Proteomes" id="UP000283254">
    <property type="component" value="Unassembled WGS sequence"/>
</dbReference>
<feature type="transmembrane region" description="Helical" evidence="8">
    <location>
        <begin position="155"/>
        <end position="174"/>
    </location>
</feature>
<dbReference type="InterPro" id="IPR036721">
    <property type="entry name" value="RCK_C_sf"/>
</dbReference>
<dbReference type="PROSITE" id="PS51202">
    <property type="entry name" value="RCK_C"/>
    <property type="match status" value="2"/>
</dbReference>
<reference evidence="10" key="1">
    <citation type="submission" date="2014-10" db="EMBL/GenBank/DDBJ databases">
        <title>Massilia sp. genome.</title>
        <authorList>
            <person name="Xu B."/>
            <person name="Dai L."/>
            <person name="Huang Z."/>
        </authorList>
    </citation>
    <scope>NUCLEOTIDE SEQUENCE [LARGE SCALE GENOMIC DNA]</scope>
    <source>
        <strain evidence="10">CFS-1</strain>
    </source>
</reference>
<organism evidence="10 11">
    <name type="scientific">Massilia aurea</name>
    <dbReference type="NCBI Taxonomy" id="373040"/>
    <lineage>
        <taxon>Bacteria</taxon>
        <taxon>Pseudomonadati</taxon>
        <taxon>Pseudomonadota</taxon>
        <taxon>Betaproteobacteria</taxon>
        <taxon>Burkholderiales</taxon>
        <taxon>Oxalobacteraceae</taxon>
        <taxon>Telluria group</taxon>
        <taxon>Massilia</taxon>
    </lineage>
</organism>
<dbReference type="AlphaFoldDB" id="A0A422QD00"/>
<evidence type="ECO:0000259" key="9">
    <source>
        <dbReference type="PROSITE" id="PS51202"/>
    </source>
</evidence>
<comment type="similarity">
    <text evidence="2">Belongs to the AAE transporter (TC 2.A.81) family.</text>
</comment>
<dbReference type="Pfam" id="PF02080">
    <property type="entry name" value="TrkA_C"/>
    <property type="match status" value="2"/>
</dbReference>
<feature type="domain" description="RCK C-terminal" evidence="9">
    <location>
        <begin position="262"/>
        <end position="345"/>
    </location>
</feature>
<feature type="transmembrane region" description="Helical" evidence="8">
    <location>
        <begin position="6"/>
        <end position="27"/>
    </location>
</feature>
<evidence type="ECO:0000256" key="5">
    <source>
        <dbReference type="ARBA" id="ARBA00022692"/>
    </source>
</evidence>
<dbReference type="OrthoDB" id="8611026at2"/>
<evidence type="ECO:0000313" key="11">
    <source>
        <dbReference type="Proteomes" id="UP000283254"/>
    </source>
</evidence>
<dbReference type="EMBL" id="JSAB01000448">
    <property type="protein sequence ID" value="RNF27857.1"/>
    <property type="molecule type" value="Genomic_DNA"/>
</dbReference>
<feature type="domain" description="RCK C-terminal" evidence="9">
    <location>
        <begin position="177"/>
        <end position="261"/>
    </location>
</feature>
<evidence type="ECO:0000256" key="7">
    <source>
        <dbReference type="ARBA" id="ARBA00023136"/>
    </source>
</evidence>
<keyword evidence="5 8" id="KW-0812">Transmembrane</keyword>
<feature type="transmembrane region" description="Helical" evidence="8">
    <location>
        <begin position="446"/>
        <end position="470"/>
    </location>
</feature>
<feature type="transmembrane region" description="Helical" evidence="8">
    <location>
        <begin position="34"/>
        <end position="53"/>
    </location>
</feature>
<dbReference type="GO" id="GO:0006813">
    <property type="term" value="P:potassium ion transport"/>
    <property type="evidence" value="ECO:0007669"/>
    <property type="project" value="InterPro"/>
</dbReference>
<proteinExistence type="inferred from homology"/>